<proteinExistence type="inferred from homology"/>
<evidence type="ECO:0000313" key="3">
    <source>
        <dbReference type="Proteomes" id="UP001154329"/>
    </source>
</evidence>
<dbReference type="PANTHER" id="PTHR31489">
    <property type="entry name" value="LIN52 FAMILY MEMBER"/>
    <property type="match status" value="1"/>
</dbReference>
<dbReference type="PANTHER" id="PTHR31489:SF2">
    <property type="entry name" value="PROTEIN LIN-52 HOMOLOG"/>
    <property type="match status" value="1"/>
</dbReference>
<protein>
    <recommendedName>
        <fullName evidence="4">Protein lin-52 homolog</fullName>
    </recommendedName>
</protein>
<dbReference type="Proteomes" id="UP001154329">
    <property type="component" value="Chromosome 4"/>
</dbReference>
<dbReference type="Pfam" id="PF10044">
    <property type="entry name" value="LIN52"/>
    <property type="match status" value="1"/>
</dbReference>
<dbReference type="GO" id="GO:0070176">
    <property type="term" value="C:DRM complex"/>
    <property type="evidence" value="ECO:0007669"/>
    <property type="project" value="InterPro"/>
</dbReference>
<reference evidence="2" key="2">
    <citation type="submission" date="2022-10" db="EMBL/GenBank/DDBJ databases">
        <authorList>
            <consortium name="ENA_rothamsted_submissions"/>
            <consortium name="culmorum"/>
            <person name="King R."/>
        </authorList>
    </citation>
    <scope>NUCLEOTIDE SEQUENCE</scope>
</reference>
<dbReference type="GO" id="GO:0006355">
    <property type="term" value="P:regulation of DNA-templated transcription"/>
    <property type="evidence" value="ECO:0007669"/>
    <property type="project" value="InterPro"/>
</dbReference>
<keyword evidence="3" id="KW-1185">Reference proteome</keyword>
<name>A0A9P0JGA7_APHGO</name>
<comment type="similarity">
    <text evidence="1">Belongs to the lin-52 family.</text>
</comment>
<dbReference type="EMBL" id="OU899037">
    <property type="protein sequence ID" value="CAH1738242.1"/>
    <property type="molecule type" value="Genomic_DNA"/>
</dbReference>
<evidence type="ECO:0000256" key="1">
    <source>
        <dbReference type="ARBA" id="ARBA00005456"/>
    </source>
</evidence>
<dbReference type="InterPro" id="IPR018737">
    <property type="entry name" value="DREAM_LIN52"/>
</dbReference>
<evidence type="ECO:0008006" key="4">
    <source>
        <dbReference type="Google" id="ProtNLM"/>
    </source>
</evidence>
<reference evidence="2" key="1">
    <citation type="submission" date="2022-02" db="EMBL/GenBank/DDBJ databases">
        <authorList>
            <person name="King R."/>
        </authorList>
    </citation>
    <scope>NUCLEOTIDE SEQUENCE</scope>
</reference>
<gene>
    <name evidence="2" type="ORF">APHIGO_LOCUS11627</name>
</gene>
<dbReference type="AlphaFoldDB" id="A0A9P0JGA7"/>
<sequence>MSNEAECPDRCMYYIICPAEKTMPELDQQKQQCLVAMETLDRSSPELWPEPMPGMSGFAQHIRASSATDKQPSWKQPPDAHDMLLVQRYSQMPLPPLLDELKSLYDFAYNLGLEESKEMTRGKYLNIFTRNTNKASE</sequence>
<accession>A0A9P0JGA7</accession>
<organism evidence="2 3">
    <name type="scientific">Aphis gossypii</name>
    <name type="common">Cotton aphid</name>
    <dbReference type="NCBI Taxonomy" id="80765"/>
    <lineage>
        <taxon>Eukaryota</taxon>
        <taxon>Metazoa</taxon>
        <taxon>Ecdysozoa</taxon>
        <taxon>Arthropoda</taxon>
        <taxon>Hexapoda</taxon>
        <taxon>Insecta</taxon>
        <taxon>Pterygota</taxon>
        <taxon>Neoptera</taxon>
        <taxon>Paraneoptera</taxon>
        <taxon>Hemiptera</taxon>
        <taxon>Sternorrhyncha</taxon>
        <taxon>Aphidomorpha</taxon>
        <taxon>Aphidoidea</taxon>
        <taxon>Aphididae</taxon>
        <taxon>Aphidini</taxon>
        <taxon>Aphis</taxon>
        <taxon>Aphis</taxon>
    </lineage>
</organism>
<evidence type="ECO:0000313" key="2">
    <source>
        <dbReference type="EMBL" id="CAH1738242.1"/>
    </source>
</evidence>